<dbReference type="GO" id="GO:0020037">
    <property type="term" value="F:heme binding"/>
    <property type="evidence" value="ECO:0007669"/>
    <property type="project" value="InterPro"/>
</dbReference>
<feature type="chain" id="PRO_5042206093" evidence="5">
    <location>
        <begin position="19"/>
        <end position="103"/>
    </location>
</feature>
<feature type="signal peptide" evidence="5">
    <location>
        <begin position="1"/>
        <end position="18"/>
    </location>
</feature>
<dbReference type="RefSeq" id="WP_275569659.1">
    <property type="nucleotide sequence ID" value="NZ_JARGYC010000102.1"/>
</dbReference>
<evidence type="ECO:0000313" key="7">
    <source>
        <dbReference type="EMBL" id="MDF0603543.1"/>
    </source>
</evidence>
<keyword evidence="2 4" id="KW-0479">Metal-binding</keyword>
<keyword evidence="3 4" id="KW-0408">Iron</keyword>
<dbReference type="InterPro" id="IPR009056">
    <property type="entry name" value="Cyt_c-like_dom"/>
</dbReference>
<gene>
    <name evidence="7" type="ORF">P1J78_22695</name>
</gene>
<dbReference type="AlphaFoldDB" id="A0AAE3NSN9"/>
<accession>A0AAE3NSN9</accession>
<organism evidence="7 8">
    <name type="scientific">Psychromarinibacter sediminicola</name>
    <dbReference type="NCBI Taxonomy" id="3033385"/>
    <lineage>
        <taxon>Bacteria</taxon>
        <taxon>Pseudomonadati</taxon>
        <taxon>Pseudomonadota</taxon>
        <taxon>Alphaproteobacteria</taxon>
        <taxon>Rhodobacterales</taxon>
        <taxon>Paracoccaceae</taxon>
        <taxon>Psychromarinibacter</taxon>
    </lineage>
</organism>
<dbReference type="Gene3D" id="1.10.760.10">
    <property type="entry name" value="Cytochrome c-like domain"/>
    <property type="match status" value="1"/>
</dbReference>
<dbReference type="EMBL" id="JARGYC010000102">
    <property type="protein sequence ID" value="MDF0603543.1"/>
    <property type="molecule type" value="Genomic_DNA"/>
</dbReference>
<dbReference type="Pfam" id="PF13442">
    <property type="entry name" value="Cytochrome_CBB3"/>
    <property type="match status" value="1"/>
</dbReference>
<keyword evidence="8" id="KW-1185">Reference proteome</keyword>
<dbReference type="Proteomes" id="UP001220964">
    <property type="component" value="Unassembled WGS sequence"/>
</dbReference>
<evidence type="ECO:0000256" key="4">
    <source>
        <dbReference type="PROSITE-ProRule" id="PRU00433"/>
    </source>
</evidence>
<evidence type="ECO:0000256" key="2">
    <source>
        <dbReference type="ARBA" id="ARBA00022723"/>
    </source>
</evidence>
<proteinExistence type="predicted"/>
<comment type="caution">
    <text evidence="7">The sequence shown here is derived from an EMBL/GenBank/DDBJ whole genome shotgun (WGS) entry which is preliminary data.</text>
</comment>
<dbReference type="GO" id="GO:0009055">
    <property type="term" value="F:electron transfer activity"/>
    <property type="evidence" value="ECO:0007669"/>
    <property type="project" value="InterPro"/>
</dbReference>
<sequence length="103" mass="11070">MRSLLVFLLILLATDVAGGDVDVDADALERLVRQDCGSCHGMTLKGGLGPDLRAESVAHYDREGLAFVILNGIPGTPMPPWSPLMTEEEAGWIADYLLEGESE</sequence>
<keyword evidence="5" id="KW-0732">Signal</keyword>
<feature type="domain" description="Cytochrome c" evidence="6">
    <location>
        <begin position="14"/>
        <end position="101"/>
    </location>
</feature>
<evidence type="ECO:0000259" key="6">
    <source>
        <dbReference type="PROSITE" id="PS51007"/>
    </source>
</evidence>
<dbReference type="PROSITE" id="PS51007">
    <property type="entry name" value="CYTC"/>
    <property type="match status" value="1"/>
</dbReference>
<name>A0AAE3NSN9_9RHOB</name>
<evidence type="ECO:0000256" key="5">
    <source>
        <dbReference type="SAM" id="SignalP"/>
    </source>
</evidence>
<protein>
    <submittedName>
        <fullName evidence="7">Cytochrome c</fullName>
    </submittedName>
</protein>
<evidence type="ECO:0000256" key="1">
    <source>
        <dbReference type="ARBA" id="ARBA00022617"/>
    </source>
</evidence>
<dbReference type="GO" id="GO:0046872">
    <property type="term" value="F:metal ion binding"/>
    <property type="evidence" value="ECO:0007669"/>
    <property type="project" value="UniProtKB-KW"/>
</dbReference>
<dbReference type="InterPro" id="IPR036909">
    <property type="entry name" value="Cyt_c-like_dom_sf"/>
</dbReference>
<keyword evidence="1 4" id="KW-0349">Heme</keyword>
<dbReference type="SUPFAM" id="SSF46626">
    <property type="entry name" value="Cytochrome c"/>
    <property type="match status" value="1"/>
</dbReference>
<evidence type="ECO:0000256" key="3">
    <source>
        <dbReference type="ARBA" id="ARBA00023004"/>
    </source>
</evidence>
<evidence type="ECO:0000313" key="8">
    <source>
        <dbReference type="Proteomes" id="UP001220964"/>
    </source>
</evidence>
<reference evidence="7" key="1">
    <citation type="submission" date="2023-03" db="EMBL/GenBank/DDBJ databases">
        <title>Multiphase analysis and comparison of six strains from genera Psychromarinibacter, Lutimaribacter, and Maritimibacter, including a novel species: Psychromarinibacter sediminicola sp. nov.</title>
        <authorList>
            <person name="Wang Y.-H."/>
            <person name="Ye M.-Q."/>
            <person name="Du Z.-J."/>
        </authorList>
    </citation>
    <scope>NUCLEOTIDE SEQUENCE</scope>
    <source>
        <strain evidence="7">C21-152</strain>
    </source>
</reference>